<feature type="domain" description="KfrA N-terminal DNA-binding" evidence="3">
    <location>
        <begin position="7"/>
        <end position="119"/>
    </location>
</feature>
<evidence type="ECO:0000313" key="4">
    <source>
        <dbReference type="EMBL" id="CAB3707391.1"/>
    </source>
</evidence>
<dbReference type="InterPro" id="IPR021104">
    <property type="entry name" value="KfrA_DNA-bd_N"/>
</dbReference>
<evidence type="ECO:0000256" key="2">
    <source>
        <dbReference type="SAM" id="MobiDB-lite"/>
    </source>
</evidence>
<proteinExistence type="predicted"/>
<dbReference type="Pfam" id="PF11740">
    <property type="entry name" value="KfrA_N"/>
    <property type="match status" value="1"/>
</dbReference>
<protein>
    <recommendedName>
        <fullName evidence="3">KfrA N-terminal DNA-binding domain-containing protein</fullName>
    </recommendedName>
</protein>
<feature type="coiled-coil region" evidence="1">
    <location>
        <begin position="92"/>
        <end position="151"/>
    </location>
</feature>
<dbReference type="RefSeq" id="WP_175192966.1">
    <property type="nucleotide sequence ID" value="NZ_CADIJO010000009.1"/>
</dbReference>
<feature type="coiled-coil region" evidence="1">
    <location>
        <begin position="184"/>
        <end position="229"/>
    </location>
</feature>
<dbReference type="EMBL" id="CADIJO010000009">
    <property type="protein sequence ID" value="CAB3707391.1"/>
    <property type="molecule type" value="Genomic_DNA"/>
</dbReference>
<dbReference type="AlphaFoldDB" id="A0A6S7A0Z0"/>
<sequence length="336" mass="37023">MATGIQEADVWAAADALLQAGEQPTIERIRLHLGRGSPNTVGPHLKAWFRGLGSRLDTPGQGSGLPEPLARMAGQLWESAMDAARGQWAAGVAQEREALTQAQAALQAEREAFAHEKARIDMREADLEDGIRAARAQAAGAEDRARALDAQLRESLRIIDALRGKLEQSQTNERDVQQALRQALADHQAALTATQERHAAHERRWLGDLDAQRQLLKKAQESLDQQRKAAVQEAASQAERIGALQSEQEQRAREAAEARAGAAQLAAELQAARDTHATAQAGLQQRSDDLAARIQEQQAQLQTKDRQIDLLMQAVGRHQQEDEDRATQRRKRQPKR</sequence>
<evidence type="ECO:0000313" key="5">
    <source>
        <dbReference type="Proteomes" id="UP000494111"/>
    </source>
</evidence>
<reference evidence="4 5" key="1">
    <citation type="submission" date="2020-04" db="EMBL/GenBank/DDBJ databases">
        <authorList>
            <person name="De Canck E."/>
        </authorList>
    </citation>
    <scope>NUCLEOTIDE SEQUENCE [LARGE SCALE GENOMIC DNA]</scope>
    <source>
        <strain evidence="4 5">LMG 3458</strain>
    </source>
</reference>
<organism evidence="4 5">
    <name type="scientific">Achromobacter deleyi</name>
    <dbReference type="NCBI Taxonomy" id="1353891"/>
    <lineage>
        <taxon>Bacteria</taxon>
        <taxon>Pseudomonadati</taxon>
        <taxon>Pseudomonadota</taxon>
        <taxon>Betaproteobacteria</taxon>
        <taxon>Burkholderiales</taxon>
        <taxon>Alcaligenaceae</taxon>
        <taxon>Achromobacter</taxon>
    </lineage>
</organism>
<name>A0A6S7A0Z0_9BURK</name>
<evidence type="ECO:0000259" key="3">
    <source>
        <dbReference type="Pfam" id="PF11740"/>
    </source>
</evidence>
<gene>
    <name evidence="4" type="ORF">LMG3458_03010</name>
</gene>
<keyword evidence="1" id="KW-0175">Coiled coil</keyword>
<evidence type="ECO:0000256" key="1">
    <source>
        <dbReference type="SAM" id="Coils"/>
    </source>
</evidence>
<feature type="region of interest" description="Disordered" evidence="2">
    <location>
        <begin position="310"/>
        <end position="336"/>
    </location>
</feature>
<accession>A0A6S7A0Z0</accession>
<dbReference type="Proteomes" id="UP000494111">
    <property type="component" value="Unassembled WGS sequence"/>
</dbReference>